<dbReference type="InterPro" id="IPR006361">
    <property type="entry name" value="Uroporphyrinogen_deCO2ase_HemE"/>
</dbReference>
<keyword evidence="10" id="KW-0350">Heme biosynthesis</keyword>
<evidence type="ECO:0000256" key="15">
    <source>
        <dbReference type="RuleBase" id="RU004169"/>
    </source>
</evidence>
<evidence type="ECO:0000256" key="14">
    <source>
        <dbReference type="RuleBase" id="RU000554"/>
    </source>
</evidence>
<evidence type="ECO:0000256" key="5">
    <source>
        <dbReference type="ARBA" id="ARBA00011738"/>
    </source>
</evidence>
<dbReference type="NCBIfam" id="TIGR01464">
    <property type="entry name" value="hemE"/>
    <property type="match status" value="1"/>
</dbReference>
<comment type="similarity">
    <text evidence="4 15">Belongs to the uroporphyrinogen decarboxylase family.</text>
</comment>
<dbReference type="OrthoDB" id="339900at2759"/>
<evidence type="ECO:0000259" key="17">
    <source>
        <dbReference type="PROSITE" id="PS00906"/>
    </source>
</evidence>
<dbReference type="FunFam" id="3.20.20.210:FF:000001">
    <property type="entry name" value="Uroporphyrinogen decarboxylase"/>
    <property type="match status" value="1"/>
</dbReference>
<dbReference type="AlphaFoldDB" id="A0A9P0GNW6"/>
<dbReference type="CDD" id="cd00717">
    <property type="entry name" value="URO-D"/>
    <property type="match status" value="1"/>
</dbReference>
<evidence type="ECO:0000256" key="11">
    <source>
        <dbReference type="ARBA" id="ARBA00023239"/>
    </source>
</evidence>
<dbReference type="PANTHER" id="PTHR21091:SF169">
    <property type="entry name" value="UROPORPHYRINOGEN DECARBOXYLASE"/>
    <property type="match status" value="1"/>
</dbReference>
<evidence type="ECO:0000256" key="16">
    <source>
        <dbReference type="SAM" id="SignalP"/>
    </source>
</evidence>
<dbReference type="GO" id="GO:0006783">
    <property type="term" value="P:heme biosynthetic process"/>
    <property type="evidence" value="ECO:0007669"/>
    <property type="project" value="UniProtKB-KW"/>
</dbReference>
<name>A0A9P0GNW6_PHACE</name>
<evidence type="ECO:0000256" key="4">
    <source>
        <dbReference type="ARBA" id="ARBA00009935"/>
    </source>
</evidence>
<feature type="signal peptide" evidence="16">
    <location>
        <begin position="1"/>
        <end position="22"/>
    </location>
</feature>
<evidence type="ECO:0000256" key="10">
    <source>
        <dbReference type="ARBA" id="ARBA00023133"/>
    </source>
</evidence>
<evidence type="ECO:0000313" key="19">
    <source>
        <dbReference type="EMBL" id="CAH1153508.1"/>
    </source>
</evidence>
<dbReference type="InterPro" id="IPR038071">
    <property type="entry name" value="UROD/MetE-like_sf"/>
</dbReference>
<evidence type="ECO:0000256" key="2">
    <source>
        <dbReference type="ARBA" id="ARBA00004514"/>
    </source>
</evidence>
<evidence type="ECO:0000256" key="9">
    <source>
        <dbReference type="ARBA" id="ARBA00022793"/>
    </source>
</evidence>
<evidence type="ECO:0000256" key="12">
    <source>
        <dbReference type="ARBA" id="ARBA00023244"/>
    </source>
</evidence>
<dbReference type="PANTHER" id="PTHR21091">
    <property type="entry name" value="METHYLTETRAHYDROFOLATE:HOMOCYSTEINE METHYLTRANSFERASE RELATED"/>
    <property type="match status" value="1"/>
</dbReference>
<proteinExistence type="inferred from homology"/>
<comment type="subunit">
    <text evidence="5">Homodimer.</text>
</comment>
<comment type="pathway">
    <text evidence="3 14">Porphyrin-containing compound metabolism; protoporphyrin-IX biosynthesis; coproporphyrinogen-III from 5-aminolevulinate: step 4/4.</text>
</comment>
<evidence type="ECO:0000256" key="8">
    <source>
        <dbReference type="ARBA" id="ARBA00022490"/>
    </source>
</evidence>
<feature type="domain" description="Uroporphyrinogen decarboxylase (URO-D)" evidence="17">
    <location>
        <begin position="56"/>
        <end position="65"/>
    </location>
</feature>
<sequence>MTKILDHLIIIFVLSQINYTYSSHSITKNMSANNFPTLKNDRILKAAKGEKPDKLPIWIMRQAGRYLPEFMEFRKQHSFFEICQTPSLACEVTLMPIKRYDLDAAIIFSDILVIPQALGMIVEMRPGVGPVLPEPLTLENLKELNKEGAVSRLQYVGEAITLTRHKLEGKVPLFGFSGAPWTLMGYMIEGGGSKTLSKAKKWLYAYPEISHQLLELLTNVITDYLVMQIQAGAQIIQVFDSSAEYLNRHLYAKFCLPYLKKIASGIREKSTALNLEQVPLILFAKGAHFSLAEQADLGYDVLGIDWTMNPNHVRSTLKNKNITVQGNLDPCALYAPKEELAQMVKDMVKSFGTERYIVNLGHGIYPDAPTEAVQTFIDAVHSIPL</sequence>
<keyword evidence="11 14" id="KW-0456">Lyase</keyword>
<dbReference type="HAMAP" id="MF_00218">
    <property type="entry name" value="URO_D"/>
    <property type="match status" value="1"/>
</dbReference>
<comment type="subcellular location">
    <subcellularLocation>
        <location evidence="2">Cytoplasm</location>
        <location evidence="2">Cytosol</location>
    </subcellularLocation>
</comment>
<dbReference type="EMBL" id="OU896720">
    <property type="protein sequence ID" value="CAH1153508.1"/>
    <property type="molecule type" value="Genomic_DNA"/>
</dbReference>
<reference evidence="19" key="1">
    <citation type="submission" date="2022-01" db="EMBL/GenBank/DDBJ databases">
        <authorList>
            <person name="King R."/>
        </authorList>
    </citation>
    <scope>NUCLEOTIDE SEQUENCE</scope>
</reference>
<gene>
    <name evidence="19" type="ORF">PHAECO_LOCUS4206</name>
</gene>
<dbReference type="Proteomes" id="UP001153737">
    <property type="component" value="Chromosome 14"/>
</dbReference>
<dbReference type="GO" id="GO:0004853">
    <property type="term" value="F:uroporphyrinogen decarboxylase activity"/>
    <property type="evidence" value="ECO:0007669"/>
    <property type="project" value="UniProtKB-EC"/>
</dbReference>
<keyword evidence="20" id="KW-1185">Reference proteome</keyword>
<evidence type="ECO:0000256" key="13">
    <source>
        <dbReference type="ARBA" id="ARBA00048411"/>
    </source>
</evidence>
<evidence type="ECO:0000256" key="1">
    <source>
        <dbReference type="ARBA" id="ARBA00002448"/>
    </source>
</evidence>
<dbReference type="Gene3D" id="3.20.20.210">
    <property type="match status" value="1"/>
</dbReference>
<dbReference type="Pfam" id="PF01208">
    <property type="entry name" value="URO-D"/>
    <property type="match status" value="1"/>
</dbReference>
<keyword evidence="12 14" id="KW-0627">Porphyrin biosynthesis</keyword>
<keyword evidence="8" id="KW-0963">Cytoplasm</keyword>
<protein>
    <recommendedName>
        <fullName evidence="7 14">Uroporphyrinogen decarboxylase</fullName>
        <ecNumber evidence="6 14">4.1.1.37</ecNumber>
    </recommendedName>
</protein>
<dbReference type="PROSITE" id="PS00907">
    <property type="entry name" value="UROD_2"/>
    <property type="match status" value="1"/>
</dbReference>
<comment type="catalytic activity">
    <reaction evidence="13">
        <text>uroporphyrinogen III + 4 H(+) = coproporphyrinogen III + 4 CO2</text>
        <dbReference type="Rhea" id="RHEA:19865"/>
        <dbReference type="ChEBI" id="CHEBI:15378"/>
        <dbReference type="ChEBI" id="CHEBI:16526"/>
        <dbReference type="ChEBI" id="CHEBI:57308"/>
        <dbReference type="ChEBI" id="CHEBI:57309"/>
        <dbReference type="EC" id="4.1.1.37"/>
    </reaction>
    <physiologicalReaction direction="left-to-right" evidence="13">
        <dbReference type="Rhea" id="RHEA:19866"/>
    </physiologicalReaction>
</comment>
<accession>A0A9P0GNW6</accession>
<feature type="chain" id="PRO_5040115207" description="Uroporphyrinogen decarboxylase" evidence="16">
    <location>
        <begin position="23"/>
        <end position="385"/>
    </location>
</feature>
<reference evidence="19" key="2">
    <citation type="submission" date="2022-10" db="EMBL/GenBank/DDBJ databases">
        <authorList>
            <consortium name="ENA_rothamsted_submissions"/>
            <consortium name="culmorum"/>
            <person name="King R."/>
        </authorList>
    </citation>
    <scope>NUCLEOTIDE SEQUENCE</scope>
</reference>
<dbReference type="InterPro" id="IPR000257">
    <property type="entry name" value="Uroporphyrinogen_deCOase"/>
</dbReference>
<evidence type="ECO:0000256" key="3">
    <source>
        <dbReference type="ARBA" id="ARBA00004804"/>
    </source>
</evidence>
<comment type="function">
    <text evidence="1">Catalyzes the decarboxylation of four acetate groups of uroporphyrinogen-III to yield coproporphyrinogen-III.</text>
</comment>
<keyword evidence="9 14" id="KW-0210">Decarboxylase</keyword>
<dbReference type="EC" id="4.1.1.37" evidence="6 14"/>
<keyword evidence="16" id="KW-0732">Signal</keyword>
<organism evidence="19 20">
    <name type="scientific">Phaedon cochleariae</name>
    <name type="common">Mustard beetle</name>
    <dbReference type="NCBI Taxonomy" id="80249"/>
    <lineage>
        <taxon>Eukaryota</taxon>
        <taxon>Metazoa</taxon>
        <taxon>Ecdysozoa</taxon>
        <taxon>Arthropoda</taxon>
        <taxon>Hexapoda</taxon>
        <taxon>Insecta</taxon>
        <taxon>Pterygota</taxon>
        <taxon>Neoptera</taxon>
        <taxon>Endopterygota</taxon>
        <taxon>Coleoptera</taxon>
        <taxon>Polyphaga</taxon>
        <taxon>Cucujiformia</taxon>
        <taxon>Chrysomeloidea</taxon>
        <taxon>Chrysomelidae</taxon>
        <taxon>Chrysomelinae</taxon>
        <taxon>Chrysomelini</taxon>
        <taxon>Phaedon</taxon>
    </lineage>
</organism>
<evidence type="ECO:0000313" key="20">
    <source>
        <dbReference type="Proteomes" id="UP001153737"/>
    </source>
</evidence>
<feature type="domain" description="Uroporphyrinogen decarboxylase (URO-D)" evidence="18">
    <location>
        <begin position="174"/>
        <end position="190"/>
    </location>
</feature>
<evidence type="ECO:0000256" key="7">
    <source>
        <dbReference type="ARBA" id="ARBA00014308"/>
    </source>
</evidence>
<evidence type="ECO:0000256" key="6">
    <source>
        <dbReference type="ARBA" id="ARBA00012288"/>
    </source>
</evidence>
<dbReference type="SUPFAM" id="SSF51726">
    <property type="entry name" value="UROD/MetE-like"/>
    <property type="match status" value="1"/>
</dbReference>
<dbReference type="PROSITE" id="PS00906">
    <property type="entry name" value="UROD_1"/>
    <property type="match status" value="1"/>
</dbReference>
<dbReference type="GO" id="GO:0005829">
    <property type="term" value="C:cytosol"/>
    <property type="evidence" value="ECO:0007669"/>
    <property type="project" value="UniProtKB-SubCell"/>
</dbReference>
<evidence type="ECO:0000259" key="18">
    <source>
        <dbReference type="PROSITE" id="PS00907"/>
    </source>
</evidence>